<comment type="cofactor">
    <cofactor evidence="6">
        <name>Mg(2+)</name>
        <dbReference type="ChEBI" id="CHEBI:18420"/>
    </cofactor>
</comment>
<reference evidence="10 12" key="1">
    <citation type="submission" date="2016-08" db="EMBL/GenBank/DDBJ databases">
        <title>Moorella thermoacetica DSM 103132.</title>
        <authorList>
            <person name="Jendresen C.B."/>
            <person name="Redl S.M."/>
            <person name="Jensen T.O."/>
            <person name="Nielsen A.T."/>
        </authorList>
    </citation>
    <scope>NUCLEOTIDE SEQUENCE [LARGE SCALE GENOMIC DNA]</scope>
    <source>
        <strain evidence="10 12">DSM 103132</strain>
    </source>
</reference>
<dbReference type="Gene3D" id="3.40.50.12780">
    <property type="entry name" value="N-terminal domain of ligase-like"/>
    <property type="match status" value="1"/>
</dbReference>
<evidence type="ECO:0000259" key="9">
    <source>
        <dbReference type="Pfam" id="PF16177"/>
    </source>
</evidence>
<dbReference type="EMBL" id="VCDX01000001">
    <property type="protein sequence ID" value="TYL15316.1"/>
    <property type="molecule type" value="Genomic_DNA"/>
</dbReference>
<dbReference type="Proteomes" id="UP000322283">
    <property type="component" value="Unassembled WGS sequence"/>
</dbReference>
<feature type="binding site" evidence="6">
    <location>
        <position position="501"/>
    </location>
    <ligand>
        <name>ATP</name>
        <dbReference type="ChEBI" id="CHEBI:30616"/>
    </ligand>
</feature>
<evidence type="ECO:0000313" key="11">
    <source>
        <dbReference type="EMBL" id="TYL15316.1"/>
    </source>
</evidence>
<evidence type="ECO:0000313" key="12">
    <source>
        <dbReference type="Proteomes" id="UP000094598"/>
    </source>
</evidence>
<comment type="function">
    <text evidence="6">Catalyzes the conversion of acetate into acetyl-CoA (AcCoA), an essential intermediate at the junction of anabolic and catabolic pathways. AcsA undergoes a two-step reaction. In the first half reaction, AcsA combines acetate with ATP to form acetyl-adenylate (AcAMP) intermediate. In the second half reaction, it can then transfer the acetyl group from AcAMP to the sulfhydryl group of CoA, forming the product AcCoA.</text>
</comment>
<keyword evidence="13" id="KW-1185">Reference proteome</keyword>
<keyword evidence="3 6" id="KW-0547">Nucleotide-binding</keyword>
<dbReference type="InterPro" id="IPR032387">
    <property type="entry name" value="ACAS_N"/>
</dbReference>
<reference evidence="11 13" key="2">
    <citation type="submission" date="2019-05" db="EMBL/GenBank/DDBJ databases">
        <title>Genome sequence of Moorella thermoacetica ATCC 33924.</title>
        <authorList>
            <person name="Poehlein A."/>
            <person name="Bengelsdorf F.R."/>
            <person name="Duerre P."/>
            <person name="Daniel R."/>
        </authorList>
    </citation>
    <scope>NUCLEOTIDE SEQUENCE [LARGE SCALE GENOMIC DNA]</scope>
    <source>
        <strain evidence="11 13">ATCC 33924</strain>
    </source>
</reference>
<keyword evidence="2 6" id="KW-0436">Ligase</keyword>
<keyword evidence="6" id="KW-0479">Metal-binding</keyword>
<dbReference type="InterPro" id="IPR000873">
    <property type="entry name" value="AMP-dep_synth/lig_dom"/>
</dbReference>
<feature type="domain" description="AMP-dependent synthetase/ligase" evidence="7">
    <location>
        <begin position="86"/>
        <end position="475"/>
    </location>
</feature>
<feature type="binding site" evidence="6">
    <location>
        <position position="527"/>
    </location>
    <ligand>
        <name>ATP</name>
        <dbReference type="ChEBI" id="CHEBI:30616"/>
    </ligand>
</feature>
<dbReference type="HAMAP" id="MF_01123">
    <property type="entry name" value="Ac_CoA_synth"/>
    <property type="match status" value="1"/>
</dbReference>
<comment type="caution">
    <text evidence="6">Lacks conserved residue(s) required for the propagation of feature annotation.</text>
</comment>
<dbReference type="PANTHER" id="PTHR24095">
    <property type="entry name" value="ACETYL-COENZYME A SYNTHETASE"/>
    <property type="match status" value="1"/>
</dbReference>
<dbReference type="Pfam" id="PF13193">
    <property type="entry name" value="AMP-binding_C"/>
    <property type="match status" value="1"/>
</dbReference>
<dbReference type="NCBIfam" id="TIGR02188">
    <property type="entry name" value="Ac_CoA_lig_AcsA"/>
    <property type="match status" value="1"/>
</dbReference>
<dbReference type="PROSITE" id="PS00455">
    <property type="entry name" value="AMP_BINDING"/>
    <property type="match status" value="1"/>
</dbReference>
<evidence type="ECO:0000259" key="7">
    <source>
        <dbReference type="Pfam" id="PF00501"/>
    </source>
</evidence>
<evidence type="ECO:0000313" key="13">
    <source>
        <dbReference type="Proteomes" id="UP000322283"/>
    </source>
</evidence>
<dbReference type="EMBL" id="CP017019">
    <property type="protein sequence ID" value="AOQ25153.1"/>
    <property type="molecule type" value="Genomic_DNA"/>
</dbReference>
<evidence type="ECO:0000256" key="6">
    <source>
        <dbReference type="HAMAP-Rule" id="MF_01123"/>
    </source>
</evidence>
<dbReference type="Gene3D" id="3.30.300.30">
    <property type="match status" value="1"/>
</dbReference>
<feature type="binding site" evidence="6">
    <location>
        <position position="538"/>
    </location>
    <ligand>
        <name>Mg(2+)</name>
        <dbReference type="ChEBI" id="CHEBI:18420"/>
    </ligand>
</feature>
<feature type="domain" description="Acetyl-coenzyme A synthetase N-terminal" evidence="9">
    <location>
        <begin position="40"/>
        <end position="84"/>
    </location>
</feature>
<comment type="catalytic activity">
    <reaction evidence="6">
        <text>acetate + ATP + CoA = acetyl-CoA + AMP + diphosphate</text>
        <dbReference type="Rhea" id="RHEA:23176"/>
        <dbReference type="ChEBI" id="CHEBI:30089"/>
        <dbReference type="ChEBI" id="CHEBI:30616"/>
        <dbReference type="ChEBI" id="CHEBI:33019"/>
        <dbReference type="ChEBI" id="CHEBI:57287"/>
        <dbReference type="ChEBI" id="CHEBI:57288"/>
        <dbReference type="ChEBI" id="CHEBI:456215"/>
        <dbReference type="EC" id="6.2.1.1"/>
    </reaction>
</comment>
<dbReference type="InterPro" id="IPR042099">
    <property type="entry name" value="ANL_N_sf"/>
</dbReference>
<dbReference type="Pfam" id="PF00501">
    <property type="entry name" value="AMP-binding"/>
    <property type="match status" value="1"/>
</dbReference>
<keyword evidence="5 6" id="KW-0007">Acetylation</keyword>
<dbReference type="SUPFAM" id="SSF56801">
    <property type="entry name" value="Acetyl-CoA synthetase-like"/>
    <property type="match status" value="1"/>
</dbReference>
<feature type="binding site" evidence="6">
    <location>
        <position position="516"/>
    </location>
    <ligand>
        <name>ATP</name>
        <dbReference type="ChEBI" id="CHEBI:30616"/>
    </ligand>
</feature>
<dbReference type="GO" id="GO:0046872">
    <property type="term" value="F:metal ion binding"/>
    <property type="evidence" value="ECO:0007669"/>
    <property type="project" value="UniProtKB-KW"/>
</dbReference>
<evidence type="ECO:0000313" key="10">
    <source>
        <dbReference type="EMBL" id="AOQ25153.1"/>
    </source>
</evidence>
<accession>A0AAC9MUT4</accession>
<proteinExistence type="inferred from homology"/>
<feature type="binding site" evidence="6">
    <location>
        <position position="543"/>
    </location>
    <ligand>
        <name>Mg(2+)</name>
        <dbReference type="ChEBI" id="CHEBI:18420"/>
    </ligand>
</feature>
<feature type="binding site" evidence="6">
    <location>
        <begin position="388"/>
        <end position="390"/>
    </location>
    <ligand>
        <name>ATP</name>
        <dbReference type="ChEBI" id="CHEBI:30616"/>
    </ligand>
</feature>
<evidence type="ECO:0000256" key="5">
    <source>
        <dbReference type="ARBA" id="ARBA00022990"/>
    </source>
</evidence>
<dbReference type="FunFam" id="3.40.50.12780:FF:000001">
    <property type="entry name" value="Acetyl-coenzyme A synthetase"/>
    <property type="match status" value="1"/>
</dbReference>
<feature type="binding site" evidence="6">
    <location>
        <begin position="412"/>
        <end position="417"/>
    </location>
    <ligand>
        <name>ATP</name>
        <dbReference type="ChEBI" id="CHEBI:30616"/>
    </ligand>
</feature>
<dbReference type="CDD" id="cd05966">
    <property type="entry name" value="ACS"/>
    <property type="match status" value="1"/>
</dbReference>
<sequence>MGKDARTIEALLKENRSFPPPPAFAAAANARDNDLYREGESTEEFWGREAARLHWFRRWDRVLEWDYPLAWWFNGGTLNASYNCLDRHVETWRRNKAAIIWEGEPGDAVVLTYRDLYREVNKFAAVLRSLGVKRDDRVAIYLPMIPELPIAMLACARIGAVHNVVFGGFSAAALRDRINDIGAKILITADGGFRKGRIVGLKESADSALDGAPSIERVIVAKRTGERVNMQPGRDLWWHELMAAAPLYTPPEHMEAEDPLFILHTSGTTGKPKGVVHTTGGYLVGTATTSHYIFDLKDEDVYWCTADIGWITGHSYVVYGPLANGATVLMYEGSLDYPQPDRSWQIIEKYGVTIFYTAPTAIRSFMRSGPSYPARHDLSSLRLLGSVGEPINPEAWMWYYNYIGHRRCPIVDTWWQTETGMILISPLPGLTPLKPGSACRPFPGIEAAIVDERGEPVPRGKGGYLVIKKPWPAMMRTIFGDPDRYVNQYWNRIPGYYFTGDGARQDEDGYFWLLGRVDDVINVSGHRLGTMEVESALVDHPDVAEAAVISREHEIKGQTIVAFVTLKDNVQATPELARKIKEHVVEKIGALARPDDIFFTAELPKTRSGKIMRRLLRDVAEGRALGDISTLADPATVAKLKKAYADEA</sequence>
<organism evidence="10 12">
    <name type="scientific">Neomoorella thermoacetica</name>
    <name type="common">Clostridium thermoaceticum</name>
    <dbReference type="NCBI Taxonomy" id="1525"/>
    <lineage>
        <taxon>Bacteria</taxon>
        <taxon>Bacillati</taxon>
        <taxon>Bacillota</taxon>
        <taxon>Clostridia</taxon>
        <taxon>Neomoorellales</taxon>
        <taxon>Neomoorellaceae</taxon>
        <taxon>Neomoorella</taxon>
    </lineage>
</organism>
<dbReference type="GO" id="GO:0005524">
    <property type="term" value="F:ATP binding"/>
    <property type="evidence" value="ECO:0007669"/>
    <property type="project" value="UniProtKB-KW"/>
</dbReference>
<dbReference type="InterPro" id="IPR025110">
    <property type="entry name" value="AMP-bd_C"/>
</dbReference>
<evidence type="ECO:0000256" key="2">
    <source>
        <dbReference type="ARBA" id="ARBA00022598"/>
    </source>
</evidence>
<evidence type="ECO:0000256" key="4">
    <source>
        <dbReference type="ARBA" id="ARBA00022840"/>
    </source>
</evidence>
<feature type="binding site" evidence="6">
    <location>
        <position position="540"/>
    </location>
    <ligand>
        <name>Mg(2+)</name>
        <dbReference type="ChEBI" id="CHEBI:18420"/>
    </ligand>
</feature>
<dbReference type="PANTHER" id="PTHR24095:SF14">
    <property type="entry name" value="ACETYL-COENZYME A SYNTHETASE 1"/>
    <property type="match status" value="1"/>
</dbReference>
<dbReference type="InterPro" id="IPR020845">
    <property type="entry name" value="AMP-binding_CS"/>
</dbReference>
<feature type="binding site" evidence="6">
    <location>
        <position position="524"/>
    </location>
    <ligand>
        <name>CoA</name>
        <dbReference type="ChEBI" id="CHEBI:57287"/>
    </ligand>
</feature>
<dbReference type="AlphaFoldDB" id="A0AAC9MUT4"/>
<keyword evidence="6" id="KW-0460">Magnesium</keyword>
<dbReference type="Pfam" id="PF16177">
    <property type="entry name" value="ACAS_N"/>
    <property type="match status" value="1"/>
</dbReference>
<dbReference type="EC" id="6.2.1.1" evidence="6"/>
<dbReference type="GO" id="GO:0005829">
    <property type="term" value="C:cytosol"/>
    <property type="evidence" value="ECO:0007669"/>
    <property type="project" value="TreeGrafter"/>
</dbReference>
<dbReference type="GO" id="GO:0016208">
    <property type="term" value="F:AMP binding"/>
    <property type="evidence" value="ECO:0007669"/>
    <property type="project" value="InterPro"/>
</dbReference>
<feature type="binding site" evidence="6">
    <location>
        <begin position="194"/>
        <end position="197"/>
    </location>
    <ligand>
        <name>CoA</name>
        <dbReference type="ChEBI" id="CHEBI:57287"/>
    </ligand>
</feature>
<dbReference type="GO" id="GO:0003987">
    <property type="term" value="F:acetate-CoA ligase activity"/>
    <property type="evidence" value="ECO:0007669"/>
    <property type="project" value="UniProtKB-UniRule"/>
</dbReference>
<evidence type="ECO:0000259" key="8">
    <source>
        <dbReference type="Pfam" id="PF13193"/>
    </source>
</evidence>
<dbReference type="Proteomes" id="UP000094598">
    <property type="component" value="Chromosome"/>
</dbReference>
<feature type="domain" description="AMP-binding enzyme C-terminal" evidence="8">
    <location>
        <begin position="532"/>
        <end position="610"/>
    </location>
</feature>
<dbReference type="GO" id="GO:0019427">
    <property type="term" value="P:acetyl-CoA biosynthetic process from acetate"/>
    <property type="evidence" value="ECO:0007669"/>
    <property type="project" value="UniProtKB-UniRule"/>
</dbReference>
<keyword evidence="4 6" id="KW-0067">ATP-binding</keyword>
<dbReference type="RefSeq" id="WP_069591091.1">
    <property type="nucleotide sequence ID" value="NZ_CP017019.1"/>
</dbReference>
<evidence type="ECO:0000256" key="1">
    <source>
        <dbReference type="ARBA" id="ARBA00006432"/>
    </source>
</evidence>
<feature type="modified residue" description="N6-acetyllysine" evidence="6">
    <location>
        <position position="610"/>
    </location>
</feature>
<evidence type="ECO:0000256" key="3">
    <source>
        <dbReference type="ARBA" id="ARBA00022741"/>
    </source>
</evidence>
<gene>
    <name evidence="6 10" type="primary">acsA</name>
    <name evidence="10" type="ORF">Maut_02737</name>
    <name evidence="11" type="ORF">MTAT_00490</name>
</gene>
<feature type="binding site" evidence="6">
    <location>
        <position position="312"/>
    </location>
    <ligand>
        <name>CoA</name>
        <dbReference type="ChEBI" id="CHEBI:57287"/>
    </ligand>
</feature>
<dbReference type="NCBIfam" id="NF001208">
    <property type="entry name" value="PRK00174.1"/>
    <property type="match status" value="1"/>
</dbReference>
<comment type="PTM">
    <text evidence="6">Acetylated. Deacetylation by the SIR2-homolog deacetylase activates the enzyme.</text>
</comment>
<dbReference type="InterPro" id="IPR011904">
    <property type="entry name" value="Ac_CoA_lig"/>
</dbReference>
<dbReference type="InterPro" id="IPR045851">
    <property type="entry name" value="AMP-bd_C_sf"/>
</dbReference>
<comment type="similarity">
    <text evidence="1 6">Belongs to the ATP-dependent AMP-binding enzyme family.</text>
</comment>
<protein>
    <recommendedName>
        <fullName evidence="6">Acetyl-coenzyme A synthetase</fullName>
        <shortName evidence="6">AcCoA synthetase</shortName>
        <shortName evidence="6">Acs</shortName>
        <ecNumber evidence="6">6.2.1.1</ecNumber>
    </recommendedName>
    <alternativeName>
        <fullName evidence="6">Acetate--CoA ligase</fullName>
    </alternativeName>
    <alternativeName>
        <fullName evidence="6">Acyl-activating enzyme</fullName>
    </alternativeName>
</protein>
<name>A0AAC9MUT4_NEOTH</name>